<reference evidence="5 6" key="1">
    <citation type="submission" date="2017-04" db="EMBL/GenBank/DDBJ databases">
        <title>Bacillus krulwichiae AM31D Genome sequencing and assembly.</title>
        <authorList>
            <person name="Krulwich T.A."/>
            <person name="Anastor L."/>
            <person name="Ehrlich R."/>
            <person name="Ehrlich G.D."/>
            <person name="Janto B."/>
        </authorList>
    </citation>
    <scope>NUCLEOTIDE SEQUENCE [LARGE SCALE GENOMIC DNA]</scope>
    <source>
        <strain evidence="5 6">AM31D</strain>
    </source>
</reference>
<keyword evidence="6" id="KW-1185">Reference proteome</keyword>
<dbReference type="PROSITE" id="PS01123">
    <property type="entry name" value="TNASE_1"/>
    <property type="match status" value="1"/>
</dbReference>
<sequence length="253" mass="29114" precursor="true">MQLKKLFSFIVLISVLLFGCSNELITESSNKESNSKEAVEQRFIQASVVRVVDGDTLIVKLDHKKEERVRLLLIDTPESVHPDKPVQPFGIEASEMVKELMKPGDLIHLELDVSERDKYGRLLAYVWIEDKMVNELLLEKGFARVAYVYAPNTKYVDQFYDIQKQAQERGIGIWSLENYVVDRGFNEEVYLEKDNPSHSDLSCSNPMIKGNHSSRGDFIYHVPEGQYYDQTNAEEMFCTEEEAKAAGYRKSMK</sequence>
<dbReference type="PANTHER" id="PTHR12302">
    <property type="entry name" value="EBNA2 BINDING PROTEIN P100"/>
    <property type="match status" value="1"/>
</dbReference>
<dbReference type="EC" id="3.1.-.-" evidence="5"/>
<dbReference type="Gene3D" id="2.40.50.90">
    <property type="match status" value="1"/>
</dbReference>
<dbReference type="KEGG" id="bkw:BkAM31D_16040"/>
<dbReference type="SUPFAM" id="SSF50199">
    <property type="entry name" value="Staphylococcal nuclease"/>
    <property type="match status" value="1"/>
</dbReference>
<dbReference type="SMART" id="SM00318">
    <property type="entry name" value="SNc"/>
    <property type="match status" value="1"/>
</dbReference>
<dbReference type="GO" id="GO:0003676">
    <property type="term" value="F:nucleic acid binding"/>
    <property type="evidence" value="ECO:0007669"/>
    <property type="project" value="InterPro"/>
</dbReference>
<dbReference type="EMBL" id="CP020814">
    <property type="protein sequence ID" value="ARK31241.1"/>
    <property type="molecule type" value="Genomic_DNA"/>
</dbReference>
<evidence type="ECO:0000256" key="1">
    <source>
        <dbReference type="ARBA" id="ARBA00022722"/>
    </source>
</evidence>
<keyword evidence="2 5" id="KW-0255">Endonuclease</keyword>
<evidence type="ECO:0000259" key="4">
    <source>
        <dbReference type="PROSITE" id="PS50830"/>
    </source>
</evidence>
<evidence type="ECO:0000256" key="3">
    <source>
        <dbReference type="ARBA" id="ARBA00022801"/>
    </source>
</evidence>
<organism evidence="5 6">
    <name type="scientific">Halalkalibacter krulwichiae</name>
    <dbReference type="NCBI Taxonomy" id="199441"/>
    <lineage>
        <taxon>Bacteria</taxon>
        <taxon>Bacillati</taxon>
        <taxon>Bacillota</taxon>
        <taxon>Bacilli</taxon>
        <taxon>Bacillales</taxon>
        <taxon>Bacillaceae</taxon>
        <taxon>Halalkalibacter</taxon>
    </lineage>
</organism>
<dbReference type="CDD" id="cd00175">
    <property type="entry name" value="SNc"/>
    <property type="match status" value="1"/>
</dbReference>
<dbReference type="GO" id="GO:0016787">
    <property type="term" value="F:hydrolase activity"/>
    <property type="evidence" value="ECO:0007669"/>
    <property type="project" value="UniProtKB-KW"/>
</dbReference>
<dbReference type="PROSITE" id="PS50830">
    <property type="entry name" value="TNASE_3"/>
    <property type="match status" value="1"/>
</dbReference>
<name>A0A1X9MI09_9BACI</name>
<dbReference type="PROSITE" id="PS01284">
    <property type="entry name" value="TNASE_2"/>
    <property type="match status" value="1"/>
</dbReference>
<protein>
    <submittedName>
        <fullName evidence="5">Endonuclease YncB</fullName>
        <ecNumber evidence="5">3.1.-.-</ecNumber>
    </submittedName>
</protein>
<accession>A0A1X9MI09</accession>
<dbReference type="GO" id="GO:0004519">
    <property type="term" value="F:endonuclease activity"/>
    <property type="evidence" value="ECO:0007669"/>
    <property type="project" value="UniProtKB-KW"/>
</dbReference>
<dbReference type="PANTHER" id="PTHR12302:SF3">
    <property type="entry name" value="SERINE_THREONINE-PROTEIN KINASE 31"/>
    <property type="match status" value="1"/>
</dbReference>
<evidence type="ECO:0000256" key="2">
    <source>
        <dbReference type="ARBA" id="ARBA00022759"/>
    </source>
</evidence>
<dbReference type="Pfam" id="PF00565">
    <property type="entry name" value="SNase"/>
    <property type="match status" value="1"/>
</dbReference>
<evidence type="ECO:0000313" key="6">
    <source>
        <dbReference type="Proteomes" id="UP000193006"/>
    </source>
</evidence>
<feature type="domain" description="TNase-like" evidence="4">
    <location>
        <begin position="42"/>
        <end position="176"/>
    </location>
</feature>
<keyword evidence="3 5" id="KW-0378">Hydrolase</keyword>
<dbReference type="InterPro" id="IPR016071">
    <property type="entry name" value="Staphylococal_nuclease_OB-fold"/>
</dbReference>
<dbReference type="InterPro" id="IPR002071">
    <property type="entry name" value="Thermonucl_AS"/>
</dbReference>
<dbReference type="PROSITE" id="PS51257">
    <property type="entry name" value="PROKAR_LIPOPROTEIN"/>
    <property type="match status" value="1"/>
</dbReference>
<dbReference type="Proteomes" id="UP000193006">
    <property type="component" value="Chromosome"/>
</dbReference>
<dbReference type="RefSeq" id="WP_066150946.1">
    <property type="nucleotide sequence ID" value="NZ_CP020814.1"/>
</dbReference>
<dbReference type="AlphaFoldDB" id="A0A1X9MI09"/>
<evidence type="ECO:0000313" key="5">
    <source>
        <dbReference type="EMBL" id="ARK31241.1"/>
    </source>
</evidence>
<dbReference type="STRING" id="199441.BkAM31D_16040"/>
<keyword evidence="1" id="KW-0540">Nuclease</keyword>
<proteinExistence type="predicted"/>
<dbReference type="InterPro" id="IPR035437">
    <property type="entry name" value="SNase_OB-fold_sf"/>
</dbReference>
<gene>
    <name evidence="5" type="primary">yncB</name>
    <name evidence="5" type="ORF">BkAM31D_16040</name>
</gene>